<dbReference type="PANTHER" id="PTHR10302:SF27">
    <property type="entry name" value="SINGLE-STRANDED DNA-BINDING PROTEIN"/>
    <property type="match status" value="1"/>
</dbReference>
<feature type="compositionally biased region" description="Acidic residues" evidence="2">
    <location>
        <begin position="125"/>
        <end position="136"/>
    </location>
</feature>
<dbReference type="InterPro" id="IPR000424">
    <property type="entry name" value="Primosome_PriB/ssb"/>
</dbReference>
<dbReference type="HAMAP" id="MF_00984">
    <property type="entry name" value="SSB"/>
    <property type="match status" value="1"/>
</dbReference>
<protein>
    <recommendedName>
        <fullName evidence="1">Single-stranded DNA-binding protein</fullName>
        <shortName evidence="1">SSB</shortName>
    </recommendedName>
</protein>
<gene>
    <name evidence="3" type="ORF">SAMN05660862_2602</name>
</gene>
<comment type="subunit">
    <text evidence="1">Homotetramer.</text>
</comment>
<comment type="caution">
    <text evidence="1">Lacks conserved residue(s) required for the propagation of feature annotation.</text>
</comment>
<keyword evidence="4" id="KW-1185">Reference proteome</keyword>
<dbReference type="EMBL" id="FXAU01000004">
    <property type="protein sequence ID" value="SMG36199.1"/>
    <property type="molecule type" value="Genomic_DNA"/>
</dbReference>
<sequence>MASVNKVILVGHLGKDPEVRYLEGNITVASFPLATSETYTKDGVRMQHTEWHNIVMWRNLGEMAVKYLKKGKLVYIEGRLRTRNYEDRDGNRRFVTEIVGESFKLLGRPSDFAQPAKETAVENAADPEEKEQDVDFMENNNDTDGLPF</sequence>
<evidence type="ECO:0000313" key="4">
    <source>
        <dbReference type="Proteomes" id="UP000192980"/>
    </source>
</evidence>
<accession>A0A1X7K6B1</accession>
<evidence type="ECO:0000313" key="3">
    <source>
        <dbReference type="EMBL" id="SMG36199.1"/>
    </source>
</evidence>
<dbReference type="PROSITE" id="PS50935">
    <property type="entry name" value="SSB"/>
    <property type="match status" value="1"/>
</dbReference>
<dbReference type="InterPro" id="IPR011344">
    <property type="entry name" value="ssDNA-bd"/>
</dbReference>
<dbReference type="PIRSF" id="PIRSF002070">
    <property type="entry name" value="SSB"/>
    <property type="match status" value="1"/>
</dbReference>
<dbReference type="Proteomes" id="UP000192980">
    <property type="component" value="Unassembled WGS sequence"/>
</dbReference>
<dbReference type="GO" id="GO:0006260">
    <property type="term" value="P:DNA replication"/>
    <property type="evidence" value="ECO:0007669"/>
    <property type="project" value="InterPro"/>
</dbReference>
<dbReference type="AlphaFoldDB" id="A0A1X7K6B1"/>
<dbReference type="NCBIfam" id="TIGR00621">
    <property type="entry name" value="ssb"/>
    <property type="match status" value="1"/>
</dbReference>
<proteinExistence type="inferred from homology"/>
<dbReference type="CDD" id="cd04496">
    <property type="entry name" value="SSB_OBF"/>
    <property type="match status" value="1"/>
</dbReference>
<feature type="compositionally biased region" description="Polar residues" evidence="2">
    <location>
        <begin position="138"/>
        <end position="148"/>
    </location>
</feature>
<evidence type="ECO:0000256" key="1">
    <source>
        <dbReference type="HAMAP-Rule" id="MF_00984"/>
    </source>
</evidence>
<dbReference type="InterPro" id="IPR012340">
    <property type="entry name" value="NA-bd_OB-fold"/>
</dbReference>
<organism evidence="3 4">
    <name type="scientific">Sphingobacterium psychroaquaticum</name>
    <dbReference type="NCBI Taxonomy" id="561061"/>
    <lineage>
        <taxon>Bacteria</taxon>
        <taxon>Pseudomonadati</taxon>
        <taxon>Bacteroidota</taxon>
        <taxon>Sphingobacteriia</taxon>
        <taxon>Sphingobacteriales</taxon>
        <taxon>Sphingobacteriaceae</taxon>
        <taxon>Sphingobacterium</taxon>
    </lineage>
</organism>
<feature type="region of interest" description="Disordered" evidence="2">
    <location>
        <begin position="115"/>
        <end position="148"/>
    </location>
</feature>
<dbReference type="STRING" id="561061.SAMN05660862_2602"/>
<reference evidence="3 4" key="1">
    <citation type="submission" date="2017-04" db="EMBL/GenBank/DDBJ databases">
        <authorList>
            <person name="Afonso C.L."/>
            <person name="Miller P.J."/>
            <person name="Scott M.A."/>
            <person name="Spackman E."/>
            <person name="Goraichik I."/>
            <person name="Dimitrov K.M."/>
            <person name="Suarez D.L."/>
            <person name="Swayne D.E."/>
        </authorList>
    </citation>
    <scope>NUCLEOTIDE SEQUENCE [LARGE SCALE GENOMIC DNA]</scope>
    <source>
        <strain evidence="3 4">DSM 22418</strain>
    </source>
</reference>
<dbReference type="PANTHER" id="PTHR10302">
    <property type="entry name" value="SINGLE-STRANDED DNA-BINDING PROTEIN"/>
    <property type="match status" value="1"/>
</dbReference>
<evidence type="ECO:0000256" key="2">
    <source>
        <dbReference type="SAM" id="MobiDB-lite"/>
    </source>
</evidence>
<dbReference type="SUPFAM" id="SSF50249">
    <property type="entry name" value="Nucleic acid-binding proteins"/>
    <property type="match status" value="1"/>
</dbReference>
<dbReference type="Pfam" id="PF00436">
    <property type="entry name" value="SSB"/>
    <property type="match status" value="1"/>
</dbReference>
<dbReference type="OrthoDB" id="9809878at2"/>
<dbReference type="GO" id="GO:0009295">
    <property type="term" value="C:nucleoid"/>
    <property type="evidence" value="ECO:0007669"/>
    <property type="project" value="TreeGrafter"/>
</dbReference>
<dbReference type="Gene3D" id="2.40.50.140">
    <property type="entry name" value="Nucleic acid-binding proteins"/>
    <property type="match status" value="1"/>
</dbReference>
<name>A0A1X7K6B1_9SPHI</name>
<dbReference type="RefSeq" id="WP_085473329.1">
    <property type="nucleotide sequence ID" value="NZ_CP038029.1"/>
</dbReference>
<dbReference type="GO" id="GO:0003697">
    <property type="term" value="F:single-stranded DNA binding"/>
    <property type="evidence" value="ECO:0007669"/>
    <property type="project" value="UniProtKB-UniRule"/>
</dbReference>
<keyword evidence="1 3" id="KW-0238">DNA-binding</keyword>